<dbReference type="AlphaFoldDB" id="A0A242A5M5"/>
<dbReference type="EMBL" id="NGKU01000001">
    <property type="protein sequence ID" value="OTN76338.1"/>
    <property type="molecule type" value="Genomic_DNA"/>
</dbReference>
<accession>A0A242A5M5</accession>
<sequence length="182" mass="22057">MNGVTFQLADTQKIHDEKEFTGYRVFLIAHLDNMRDKFHLDIATGETLVPPQISYRYQPLIQKDESFELFIYRTERMLAEKLQTILERRTLNTRSKDFFDVYLFSQLNVIDEKILYEAFHFVIQERNSENDVNNWKIILNELHDSEEMKHRWSIYQRDNRYVEDLSFEETLQSVENYLLMLS</sequence>
<dbReference type="Proteomes" id="UP000195043">
    <property type="component" value="Unassembled WGS sequence"/>
</dbReference>
<name>A0A242A5M5_9ENTE</name>
<keyword evidence="2" id="KW-1185">Reference proteome</keyword>
<reference evidence="1 2" key="1">
    <citation type="submission" date="2017-05" db="EMBL/GenBank/DDBJ databases">
        <title>The Genome Sequence of Enterococcus sp. 8G7_MSG3316.</title>
        <authorList>
            <consortium name="The Broad Institute Genomics Platform"/>
            <consortium name="The Broad Institute Genomic Center for Infectious Diseases"/>
            <person name="Earl A."/>
            <person name="Manson A."/>
            <person name="Schwartman J."/>
            <person name="Gilmore M."/>
            <person name="Abouelleil A."/>
            <person name="Cao P."/>
            <person name="Chapman S."/>
            <person name="Cusick C."/>
            <person name="Shea T."/>
            <person name="Young S."/>
            <person name="Neafsey D."/>
            <person name="Nusbaum C."/>
            <person name="Birren B."/>
        </authorList>
    </citation>
    <scope>NUCLEOTIDE SEQUENCE [LARGE SCALE GENOMIC DNA]</scope>
    <source>
        <strain evidence="1 2">8G7_MSG3316</strain>
    </source>
</reference>
<protein>
    <submittedName>
        <fullName evidence="1">Uncharacterized protein</fullName>
    </submittedName>
</protein>
<evidence type="ECO:0000313" key="2">
    <source>
        <dbReference type="Proteomes" id="UP000195043"/>
    </source>
</evidence>
<dbReference type="InterPro" id="IPR014942">
    <property type="entry name" value="AbiEii"/>
</dbReference>
<organism evidence="1 2">
    <name type="scientific">Candidatus Enterococcus testudinis</name>
    <dbReference type="NCBI Taxonomy" id="1834191"/>
    <lineage>
        <taxon>Bacteria</taxon>
        <taxon>Bacillati</taxon>
        <taxon>Bacillota</taxon>
        <taxon>Bacilli</taxon>
        <taxon>Lactobacillales</taxon>
        <taxon>Enterococcaceae</taxon>
        <taxon>Enterococcus</taxon>
    </lineage>
</organism>
<evidence type="ECO:0000313" key="1">
    <source>
        <dbReference type="EMBL" id="OTN76338.1"/>
    </source>
</evidence>
<gene>
    <name evidence="1" type="ORF">A5886_001415</name>
</gene>
<comment type="caution">
    <text evidence="1">The sequence shown here is derived from an EMBL/GenBank/DDBJ whole genome shotgun (WGS) entry which is preliminary data.</text>
</comment>
<proteinExistence type="predicted"/>
<dbReference type="STRING" id="1834191.A5886_001415"/>
<dbReference type="Pfam" id="PF08843">
    <property type="entry name" value="AbiEii"/>
    <property type="match status" value="1"/>
</dbReference>